<feature type="region of interest" description="Disordered" evidence="1">
    <location>
        <begin position="140"/>
        <end position="177"/>
    </location>
</feature>
<reference evidence="2 3" key="1">
    <citation type="submission" date="2024-02" db="EMBL/GenBank/DDBJ databases">
        <title>De novo assembly and annotation of 12 fungi associated with fruit tree decline syndrome in Ontario, Canada.</title>
        <authorList>
            <person name="Sulman M."/>
            <person name="Ellouze W."/>
            <person name="Ilyukhin E."/>
        </authorList>
    </citation>
    <scope>NUCLEOTIDE SEQUENCE [LARGE SCALE GENOMIC DNA]</scope>
    <source>
        <strain evidence="2 3">M169</strain>
    </source>
</reference>
<feature type="compositionally biased region" description="Polar residues" evidence="1">
    <location>
        <begin position="157"/>
        <end position="172"/>
    </location>
</feature>
<comment type="caution">
    <text evidence="2">The sequence shown here is derived from an EMBL/GenBank/DDBJ whole genome shotgun (WGS) entry which is preliminary data.</text>
</comment>
<accession>A0ABR1PF01</accession>
<proteinExistence type="predicted"/>
<dbReference type="EMBL" id="JAKNSF020000014">
    <property type="protein sequence ID" value="KAK7735141.1"/>
    <property type="molecule type" value="Genomic_DNA"/>
</dbReference>
<evidence type="ECO:0000256" key="1">
    <source>
        <dbReference type="SAM" id="MobiDB-lite"/>
    </source>
</evidence>
<organism evidence="2 3">
    <name type="scientific">Diaporthe eres</name>
    <name type="common">Phomopsis oblonga</name>
    <dbReference type="NCBI Taxonomy" id="83184"/>
    <lineage>
        <taxon>Eukaryota</taxon>
        <taxon>Fungi</taxon>
        <taxon>Dikarya</taxon>
        <taxon>Ascomycota</taxon>
        <taxon>Pezizomycotina</taxon>
        <taxon>Sordariomycetes</taxon>
        <taxon>Sordariomycetidae</taxon>
        <taxon>Diaporthales</taxon>
        <taxon>Diaporthaceae</taxon>
        <taxon>Diaporthe</taxon>
        <taxon>Diaporthe eres species complex</taxon>
    </lineage>
</organism>
<gene>
    <name evidence="2" type="ORF">SLS63_004129</name>
</gene>
<name>A0ABR1PF01_DIAER</name>
<feature type="region of interest" description="Disordered" evidence="1">
    <location>
        <begin position="191"/>
        <end position="210"/>
    </location>
</feature>
<keyword evidence="3" id="KW-1185">Reference proteome</keyword>
<feature type="region of interest" description="Disordered" evidence="1">
    <location>
        <begin position="1"/>
        <end position="125"/>
    </location>
</feature>
<feature type="compositionally biased region" description="Polar residues" evidence="1">
    <location>
        <begin position="12"/>
        <end position="24"/>
    </location>
</feature>
<evidence type="ECO:0000313" key="2">
    <source>
        <dbReference type="EMBL" id="KAK7735141.1"/>
    </source>
</evidence>
<sequence length="210" mass="23377">MSSPRGDLAFTNPPQENTSSSKNLAASRWAPGGFEDQSMANQKTAKEQAPNNMATTPLAKGIHSSRWATCPAERNQTWRKQKTNFNQKGSKISEKNHSNLILNQPRRGTSNYEPPSTTNTMVTPRRIIGPLSEEEKTVHMENPFFDPEKHKGLGSSRWANNDDASTSQTTVTPKLIIGPLSEEEMTVKVENPFFDPKKHKGLGSSRWANE</sequence>
<feature type="compositionally biased region" description="Polar residues" evidence="1">
    <location>
        <begin position="38"/>
        <end position="55"/>
    </location>
</feature>
<protein>
    <submittedName>
        <fullName evidence="2">Uncharacterized protein</fullName>
    </submittedName>
</protein>
<feature type="compositionally biased region" description="Polar residues" evidence="1">
    <location>
        <begin position="98"/>
        <end position="122"/>
    </location>
</feature>
<dbReference type="Proteomes" id="UP001430848">
    <property type="component" value="Unassembled WGS sequence"/>
</dbReference>
<evidence type="ECO:0000313" key="3">
    <source>
        <dbReference type="Proteomes" id="UP001430848"/>
    </source>
</evidence>